<evidence type="ECO:0000313" key="2">
    <source>
        <dbReference type="Proteomes" id="UP000234323"/>
    </source>
</evidence>
<dbReference type="VEuPathDB" id="FungiDB:RhiirFUN_004535"/>
<dbReference type="VEuPathDB" id="FungiDB:FUN_006535"/>
<dbReference type="AlphaFoldDB" id="A0A2I1HCJ1"/>
<comment type="caution">
    <text evidence="1">The sequence shown here is derived from an EMBL/GenBank/DDBJ whole genome shotgun (WGS) entry which is preliminary data.</text>
</comment>
<name>A0A2I1HCJ1_9GLOM</name>
<sequence length="880" mass="101799">MLNIFQPKMQLAACNKCHKLHNVKNIVEYKKEGKAAIANCLHEEFPNNPVSSRRKMEQLLYPVCMLYPKPSIRQQLSILYQRPGFENMLKLSGVQREEDNIYSDIYDGKIWKTFPFDGSTFFTPETATTNLGLLFNLDWFQPFTYTQHSTGAIYASICNLPRSERNKPENIIYLGFLPGPKEYSDGLDIKVALIVGSSDISATRKLFGHGSAVMKCHRCEKHSIYSEKYRKTHYGGDHNYEIITTESHRKYAYEWLQCNSKNSREDHFKEHGVRWSELLHLPYMDPIRFAAVDPMHCLFLGVAKWIIKSIFVNQGKLSMEQLRVAQNRMDHVELPSDIGRIPPKIAIGNDGFSNLTADQWKTFIMIYSTTVLWDMLDNDDRKILGYFVRACNLLVTRIITEDDLTEAQERLKDMSHLIENTYGPEFITSNIHLALHIADCCRDYGPVYSFWLFPFERLNGFIGSYPNSNRQIEPELMKIVLKNTLIDYYLTCKWLSGLLDESLCLLTPKKYVGSLALTAEREELQHFLSMRYNTSTLSKIYGTEEIPGQFLKPSYLRVVMPSELRMFLCEWYATLYEKDQEDILGFMDLQINQYARLKIGAEIFGSMISGRHEKNATILAKWKAFNDESIDIYPGEVQYYFEHTLNLPDGPRTHLLAYVKWYKNAPSSDIRFKHRFMEPEISNTELWKTEYYEEALCTAEFCESATKEWNKLKERIKRKIDDIIRGYLAKRRCTVDPAPEISVSASSSSVGRGSWSLTYRNTDGHYCLASVKSARQFATVFADNAVIISQDDKAKIGLGVLALIPSVYLMIKPNELNDELQTGQLAIFVRRQLVPWYVLTLTLESLTLDPKYNDVLKTNGEIRHIWVLLVMEVRTKIQDI</sequence>
<dbReference type="VEuPathDB" id="FungiDB:RhiirA1_402464"/>
<dbReference type="VEuPathDB" id="FungiDB:RhiirA1_542668"/>
<dbReference type="PANTHER" id="PTHR46579:SF2">
    <property type="entry name" value="C2H2-TYPE DOMAIN-CONTAINING PROTEIN"/>
    <property type="match status" value="1"/>
</dbReference>
<protein>
    <submittedName>
        <fullName evidence="1">Uncharacterized protein</fullName>
    </submittedName>
</protein>
<dbReference type="Proteomes" id="UP000234323">
    <property type="component" value="Unassembled WGS sequence"/>
</dbReference>
<gene>
    <name evidence="1" type="ORF">RhiirA4_476956</name>
</gene>
<dbReference type="VEuPathDB" id="FungiDB:RhiirFUN_014482"/>
<dbReference type="VEuPathDB" id="FungiDB:FUN_002840"/>
<accession>A0A2I1HCJ1</accession>
<keyword evidence="2" id="KW-1185">Reference proteome</keyword>
<proteinExistence type="predicted"/>
<reference evidence="1 2" key="1">
    <citation type="submission" date="2015-10" db="EMBL/GenBank/DDBJ databases">
        <title>Genome analyses suggest a sexual origin of heterokaryosis in a supposedly ancient asexual fungus.</title>
        <authorList>
            <person name="Ropars J."/>
            <person name="Sedzielewska K."/>
            <person name="Noel J."/>
            <person name="Charron P."/>
            <person name="Farinelli L."/>
            <person name="Marton T."/>
            <person name="Kruger M."/>
            <person name="Pelin A."/>
            <person name="Brachmann A."/>
            <person name="Corradi N."/>
        </authorList>
    </citation>
    <scope>NUCLEOTIDE SEQUENCE [LARGE SCALE GENOMIC DNA]</scope>
    <source>
        <strain evidence="1 2">A4</strain>
    </source>
</reference>
<organism evidence="1 2">
    <name type="scientific">Rhizophagus irregularis</name>
    <dbReference type="NCBI Taxonomy" id="588596"/>
    <lineage>
        <taxon>Eukaryota</taxon>
        <taxon>Fungi</taxon>
        <taxon>Fungi incertae sedis</taxon>
        <taxon>Mucoromycota</taxon>
        <taxon>Glomeromycotina</taxon>
        <taxon>Glomeromycetes</taxon>
        <taxon>Glomerales</taxon>
        <taxon>Glomeraceae</taxon>
        <taxon>Rhizophagus</taxon>
    </lineage>
</organism>
<dbReference type="EMBL" id="LLXI01002228">
    <property type="protein sequence ID" value="PKY56565.1"/>
    <property type="molecule type" value="Genomic_DNA"/>
</dbReference>
<evidence type="ECO:0000313" key="1">
    <source>
        <dbReference type="EMBL" id="PKY56565.1"/>
    </source>
</evidence>
<dbReference type="PANTHER" id="PTHR46579">
    <property type="entry name" value="F5/8 TYPE C DOMAIN-CONTAINING PROTEIN-RELATED"/>
    <property type="match status" value="1"/>
</dbReference>